<protein>
    <submittedName>
        <fullName evidence="2">Uncharacterized protein</fullName>
    </submittedName>
</protein>
<organism evidence="2 3">
    <name type="scientific">Araneus ventricosus</name>
    <name type="common">Orbweaver spider</name>
    <name type="synonym">Epeira ventricosa</name>
    <dbReference type="NCBI Taxonomy" id="182803"/>
    <lineage>
        <taxon>Eukaryota</taxon>
        <taxon>Metazoa</taxon>
        <taxon>Ecdysozoa</taxon>
        <taxon>Arthropoda</taxon>
        <taxon>Chelicerata</taxon>
        <taxon>Arachnida</taxon>
        <taxon>Araneae</taxon>
        <taxon>Araneomorphae</taxon>
        <taxon>Entelegynae</taxon>
        <taxon>Araneoidea</taxon>
        <taxon>Araneidae</taxon>
        <taxon>Araneus</taxon>
    </lineage>
</organism>
<comment type="caution">
    <text evidence="2">The sequence shown here is derived from an EMBL/GenBank/DDBJ whole genome shotgun (WGS) entry which is preliminary data.</text>
</comment>
<feature type="region of interest" description="Disordered" evidence="1">
    <location>
        <begin position="1"/>
        <end position="32"/>
    </location>
</feature>
<name>A0A4Y2CEW7_ARAVE</name>
<evidence type="ECO:0000313" key="3">
    <source>
        <dbReference type="Proteomes" id="UP000499080"/>
    </source>
</evidence>
<evidence type="ECO:0000313" key="2">
    <source>
        <dbReference type="EMBL" id="GBM02952.1"/>
    </source>
</evidence>
<dbReference type="OrthoDB" id="10580792at2759"/>
<sequence length="139" mass="15163">MQISAAMSPREMSPLENTRPFTDTDSPTNERKTEILQNTRKANSLPDGNNVVENNFFGPSIKRVENYIKKTSAGERGGASFVTCRASFIRTSSCPIILGLVSSASVKESRPQTINGFSSVKEKKDEGRTNVCFAAGVKK</sequence>
<proteinExistence type="predicted"/>
<dbReference type="AlphaFoldDB" id="A0A4Y2CEW7"/>
<dbReference type="Proteomes" id="UP000499080">
    <property type="component" value="Unassembled WGS sequence"/>
</dbReference>
<reference evidence="2 3" key="1">
    <citation type="journal article" date="2019" name="Sci. Rep.">
        <title>Orb-weaving spider Araneus ventricosus genome elucidates the spidroin gene catalogue.</title>
        <authorList>
            <person name="Kono N."/>
            <person name="Nakamura H."/>
            <person name="Ohtoshi R."/>
            <person name="Moran D.A.P."/>
            <person name="Shinohara A."/>
            <person name="Yoshida Y."/>
            <person name="Fujiwara M."/>
            <person name="Mori M."/>
            <person name="Tomita M."/>
            <person name="Arakawa K."/>
        </authorList>
    </citation>
    <scope>NUCLEOTIDE SEQUENCE [LARGE SCALE GENOMIC DNA]</scope>
</reference>
<gene>
    <name evidence="2" type="ORF">AVEN_269866_1</name>
</gene>
<feature type="compositionally biased region" description="Polar residues" evidence="1">
    <location>
        <begin position="15"/>
        <end position="27"/>
    </location>
</feature>
<accession>A0A4Y2CEW7</accession>
<dbReference type="EMBL" id="BGPR01000185">
    <property type="protein sequence ID" value="GBM02952.1"/>
    <property type="molecule type" value="Genomic_DNA"/>
</dbReference>
<evidence type="ECO:0000256" key="1">
    <source>
        <dbReference type="SAM" id="MobiDB-lite"/>
    </source>
</evidence>
<keyword evidence="3" id="KW-1185">Reference proteome</keyword>